<evidence type="ECO:0000313" key="2">
    <source>
        <dbReference type="Proteomes" id="UP001057452"/>
    </source>
</evidence>
<sequence>QTWRQVRNHIQTAGLVSGRICTRLQRISPNSGSFSFLPKPAENGFSSWELGSLRIRPSIYPDGMWNVQAAWTDDHAWPWHLEEKFRQNSTVWALDKCVAWNQLENALPNFLSELIDCPCTLAQARADTPGGQDYAVDIEKGSVCTYHPGICSLCEVYTCQSNVLTADSNGGSSPDRAHDWGSPPFKKPPRIPGDSHWVDCRRYKSPSSAVVLEIPHFITFDGVSYSFNGFGEYTLPCKKTPSDIIEVRLVSGHNGLEVLQNQKTLSFSEQSWMDLHGVFVFSPTSSNVTVMFSSGVGVEVRLREGTMTTTVLLPEEFIDTTMGLLGKMNGDPKDDLALTNGELVQNRTNPEEVFNFGQALIRRLRYARDRALSSAGTISWWVVVPEWDTLQKISYQSHISLEEDLKPVISCGWFSPPSNGKKEGTTYLQGAKETQTVWFGGDTKCVVPSMNKL</sequence>
<dbReference type="Proteomes" id="UP001057452">
    <property type="component" value="Chromosome 12"/>
</dbReference>
<name>A0ACB9WR93_CHAAC</name>
<organism evidence="1 2">
    <name type="scientific">Chaenocephalus aceratus</name>
    <name type="common">Blackfin icefish</name>
    <name type="synonym">Chaenichthys aceratus</name>
    <dbReference type="NCBI Taxonomy" id="36190"/>
    <lineage>
        <taxon>Eukaryota</taxon>
        <taxon>Metazoa</taxon>
        <taxon>Chordata</taxon>
        <taxon>Craniata</taxon>
        <taxon>Vertebrata</taxon>
        <taxon>Euteleostomi</taxon>
        <taxon>Actinopterygii</taxon>
        <taxon>Neopterygii</taxon>
        <taxon>Teleostei</taxon>
        <taxon>Neoteleostei</taxon>
        <taxon>Acanthomorphata</taxon>
        <taxon>Eupercaria</taxon>
        <taxon>Perciformes</taxon>
        <taxon>Notothenioidei</taxon>
        <taxon>Channichthyidae</taxon>
        <taxon>Chaenocephalus</taxon>
    </lineage>
</organism>
<keyword evidence="2" id="KW-1185">Reference proteome</keyword>
<dbReference type="EMBL" id="CM043796">
    <property type="protein sequence ID" value="KAI4816361.1"/>
    <property type="molecule type" value="Genomic_DNA"/>
</dbReference>
<accession>A0ACB9WR93</accession>
<feature type="non-terminal residue" evidence="1">
    <location>
        <position position="1"/>
    </location>
</feature>
<gene>
    <name evidence="1" type="ORF">KUCAC02_008688</name>
</gene>
<reference evidence="1" key="1">
    <citation type="submission" date="2022-05" db="EMBL/GenBank/DDBJ databases">
        <title>Chromosome-level genome of Chaenocephalus aceratus.</title>
        <authorList>
            <person name="Park H."/>
        </authorList>
    </citation>
    <scope>NUCLEOTIDE SEQUENCE</scope>
    <source>
        <strain evidence="1">KU_202001</strain>
    </source>
</reference>
<evidence type="ECO:0000313" key="1">
    <source>
        <dbReference type="EMBL" id="KAI4816361.1"/>
    </source>
</evidence>
<protein>
    <submittedName>
        <fullName evidence="1">Uncharacterized protein</fullName>
    </submittedName>
</protein>
<proteinExistence type="predicted"/>
<comment type="caution">
    <text evidence="1">The sequence shown here is derived from an EMBL/GenBank/DDBJ whole genome shotgun (WGS) entry which is preliminary data.</text>
</comment>